<evidence type="ECO:0000313" key="1">
    <source>
        <dbReference type="EMBL" id="MBC8558879.1"/>
    </source>
</evidence>
<organism evidence="1 2">
    <name type="scientific">Fumia xinanensis</name>
    <dbReference type="NCBI Taxonomy" id="2763659"/>
    <lineage>
        <taxon>Bacteria</taxon>
        <taxon>Bacillati</taxon>
        <taxon>Bacillota</taxon>
        <taxon>Clostridia</taxon>
        <taxon>Eubacteriales</taxon>
        <taxon>Oscillospiraceae</taxon>
        <taxon>Fumia</taxon>
    </lineage>
</organism>
<proteinExistence type="predicted"/>
<dbReference type="RefSeq" id="WP_249293777.1">
    <property type="nucleotide sequence ID" value="NZ_JACRSV010000001.1"/>
</dbReference>
<comment type="caution">
    <text evidence="1">The sequence shown here is derived from an EMBL/GenBank/DDBJ whole genome shotgun (WGS) entry which is preliminary data.</text>
</comment>
<accession>A0A926E2G6</accession>
<dbReference type="EMBL" id="JACRSV010000001">
    <property type="protein sequence ID" value="MBC8558879.1"/>
    <property type="molecule type" value="Genomic_DNA"/>
</dbReference>
<protein>
    <submittedName>
        <fullName evidence="1">Uncharacterized protein</fullName>
    </submittedName>
</protein>
<sequence length="93" mass="10738">MAELKDLVNELMSLNNENLSKRVINDNDVQWCLSELYDMLAIDVVEVVRCGECKFYSPVEGDIGDCEREDILYLNVNKSDFCSYGVRKKDKHV</sequence>
<dbReference type="Proteomes" id="UP000610760">
    <property type="component" value="Unassembled WGS sequence"/>
</dbReference>
<dbReference type="AlphaFoldDB" id="A0A926E2G6"/>
<reference evidence="1" key="1">
    <citation type="submission" date="2020-08" db="EMBL/GenBank/DDBJ databases">
        <title>Genome public.</title>
        <authorList>
            <person name="Liu C."/>
            <person name="Sun Q."/>
        </authorList>
    </citation>
    <scope>NUCLEOTIDE SEQUENCE</scope>
    <source>
        <strain evidence="1">NSJ-33</strain>
    </source>
</reference>
<evidence type="ECO:0000313" key="2">
    <source>
        <dbReference type="Proteomes" id="UP000610760"/>
    </source>
</evidence>
<keyword evidence="2" id="KW-1185">Reference proteome</keyword>
<gene>
    <name evidence="1" type="ORF">H8710_02220</name>
</gene>
<name>A0A926E2G6_9FIRM</name>